<dbReference type="RefSeq" id="WP_098245829.1">
    <property type="nucleotide sequence ID" value="NZ_CP022685.1"/>
</dbReference>
<evidence type="ECO:0000313" key="3">
    <source>
        <dbReference type="Proteomes" id="UP000221011"/>
    </source>
</evidence>
<feature type="region of interest" description="Disordered" evidence="1">
    <location>
        <begin position="1"/>
        <end position="68"/>
    </location>
</feature>
<dbReference type="Proteomes" id="UP000221011">
    <property type="component" value="Chromosome"/>
</dbReference>
<name>A0A291QK00_9ACTN</name>
<organism evidence="2 3">
    <name type="scientific">Streptomyces formicae</name>
    <dbReference type="NCBI Taxonomy" id="1616117"/>
    <lineage>
        <taxon>Bacteria</taxon>
        <taxon>Bacillati</taxon>
        <taxon>Actinomycetota</taxon>
        <taxon>Actinomycetes</taxon>
        <taxon>Kitasatosporales</taxon>
        <taxon>Streptomycetaceae</taxon>
        <taxon>Streptomyces</taxon>
    </lineage>
</organism>
<dbReference type="KEGG" id="sfk:KY5_6747c"/>
<dbReference type="EMBL" id="CP022685">
    <property type="protein sequence ID" value="ATL31765.1"/>
    <property type="molecule type" value="Genomic_DNA"/>
</dbReference>
<sequence length="68" mass="7249">MTHPHFATQHSATQRSADADPGATADRPPGPNQSFKDDLDGLIDATLLSGRTEQFADTTDQPGKGRND</sequence>
<evidence type="ECO:0000313" key="2">
    <source>
        <dbReference type="EMBL" id="ATL31765.1"/>
    </source>
</evidence>
<gene>
    <name evidence="2" type="ORF">KY5_6747c</name>
</gene>
<accession>A0A291QK00</accession>
<keyword evidence="3" id="KW-1185">Reference proteome</keyword>
<evidence type="ECO:0000256" key="1">
    <source>
        <dbReference type="SAM" id="MobiDB-lite"/>
    </source>
</evidence>
<reference evidence="2 3" key="1">
    <citation type="submission" date="2017-08" db="EMBL/GenBank/DDBJ databases">
        <title>Complete Genome Sequence of Streptomyces formicae KY5, the formicamycin producer.</title>
        <authorList>
            <person name="Holmes N.A."/>
            <person name="Devine R."/>
            <person name="Qin Z."/>
            <person name="Seipke R.F."/>
            <person name="Wilkinson B."/>
            <person name="Hutchings M.I."/>
        </authorList>
    </citation>
    <scope>NUCLEOTIDE SEQUENCE [LARGE SCALE GENOMIC DNA]</scope>
    <source>
        <strain evidence="2 3">KY5</strain>
    </source>
</reference>
<feature type="compositionally biased region" description="Polar residues" evidence="1">
    <location>
        <begin position="49"/>
        <end position="61"/>
    </location>
</feature>
<proteinExistence type="predicted"/>
<protein>
    <submittedName>
        <fullName evidence="2">Uncharacterized protein</fullName>
    </submittedName>
</protein>
<dbReference type="AlphaFoldDB" id="A0A291QK00"/>